<accession>A0A6N7S5V5</accession>
<reference evidence="3 4" key="1">
    <citation type="journal article" date="2019" name="Nat. Med.">
        <title>A library of human gut bacterial isolates paired with longitudinal multiomics data enables mechanistic microbiome research.</title>
        <authorList>
            <person name="Poyet M."/>
            <person name="Groussin M."/>
            <person name="Gibbons S.M."/>
            <person name="Avila-Pacheco J."/>
            <person name="Jiang X."/>
            <person name="Kearney S.M."/>
            <person name="Perrotta A.R."/>
            <person name="Berdy B."/>
            <person name="Zhao S."/>
            <person name="Lieberman T.D."/>
            <person name="Swanson P.K."/>
            <person name="Smith M."/>
            <person name="Roesemann S."/>
            <person name="Alexander J.E."/>
            <person name="Rich S.A."/>
            <person name="Livny J."/>
            <person name="Vlamakis H."/>
            <person name="Clish C."/>
            <person name="Bullock K."/>
            <person name="Deik A."/>
            <person name="Scott J."/>
            <person name="Pierce K.A."/>
            <person name="Xavier R.J."/>
            <person name="Alm E.J."/>
        </authorList>
    </citation>
    <scope>NUCLEOTIDE SEQUENCE [LARGE SCALE GENOMIC DNA]</scope>
    <source>
        <strain evidence="1 3">BIOML-A4</strain>
        <strain evidence="2 4">BIOML-A5</strain>
    </source>
</reference>
<evidence type="ECO:0000313" key="3">
    <source>
        <dbReference type="Proteomes" id="UP000433575"/>
    </source>
</evidence>
<dbReference type="Proteomes" id="UP000433575">
    <property type="component" value="Unassembled WGS sequence"/>
</dbReference>
<dbReference type="EMBL" id="WKPJ01000005">
    <property type="protein sequence ID" value="MSA88716.1"/>
    <property type="molecule type" value="Genomic_DNA"/>
</dbReference>
<protein>
    <submittedName>
        <fullName evidence="1">Uncharacterized protein</fullName>
    </submittedName>
</protein>
<evidence type="ECO:0000313" key="1">
    <source>
        <dbReference type="EMBL" id="MSA88716.1"/>
    </source>
</evidence>
<gene>
    <name evidence="2" type="ORF">GKD88_03920</name>
    <name evidence="1" type="ORF">GKE08_05190</name>
</gene>
<dbReference type="EMBL" id="WKPI01000004">
    <property type="protein sequence ID" value="MSC32263.1"/>
    <property type="molecule type" value="Genomic_DNA"/>
</dbReference>
<dbReference type="RefSeq" id="WP_154238219.1">
    <property type="nucleotide sequence ID" value="NZ_CALJPI010000259.1"/>
</dbReference>
<dbReference type="Proteomes" id="UP000480929">
    <property type="component" value="Unassembled WGS sequence"/>
</dbReference>
<evidence type="ECO:0000313" key="4">
    <source>
        <dbReference type="Proteomes" id="UP000480929"/>
    </source>
</evidence>
<comment type="caution">
    <text evidence="1">The sequence shown here is derived from an EMBL/GenBank/DDBJ whole genome shotgun (WGS) entry which is preliminary data.</text>
</comment>
<sequence length="152" mass="18008">MTKLKKRILFALLLLCFFFLPLKLENTNQNIHIKVCTDGIFVYLYNYGCTSYPKLNVKYSNKPMVNLNCHNIFAIYLNNAHDNFSLNKLKMKVTNDDYVEFFMQRNFFYINDIEQCLLEYVDHTIIDEYSTLKSGDPCLYDNLCKSNGIKEY</sequence>
<name>A0A6N7S5V5_9FIRM</name>
<evidence type="ECO:0000313" key="2">
    <source>
        <dbReference type="EMBL" id="MSC32263.1"/>
    </source>
</evidence>
<keyword evidence="4" id="KW-1185">Reference proteome</keyword>
<organism evidence="1 3">
    <name type="scientific">Holdemania massiliensis</name>
    <dbReference type="NCBI Taxonomy" id="1468449"/>
    <lineage>
        <taxon>Bacteria</taxon>
        <taxon>Bacillati</taxon>
        <taxon>Bacillota</taxon>
        <taxon>Erysipelotrichia</taxon>
        <taxon>Erysipelotrichales</taxon>
        <taxon>Erysipelotrichaceae</taxon>
        <taxon>Holdemania</taxon>
    </lineage>
</organism>
<proteinExistence type="predicted"/>
<dbReference type="AlphaFoldDB" id="A0A6N7S5V5"/>